<comment type="catalytic activity">
    <reaction evidence="1 6">
        <text>alpha-D-ribose 1,5-bisphosphate + ATP = 5-phospho-alpha-D-ribose 1-diphosphate + ADP</text>
        <dbReference type="Rhea" id="RHEA:20109"/>
        <dbReference type="ChEBI" id="CHEBI:30616"/>
        <dbReference type="ChEBI" id="CHEBI:58017"/>
        <dbReference type="ChEBI" id="CHEBI:68688"/>
        <dbReference type="ChEBI" id="CHEBI:456216"/>
        <dbReference type="EC" id="2.7.4.23"/>
    </reaction>
</comment>
<evidence type="ECO:0000313" key="8">
    <source>
        <dbReference type="Proteomes" id="UP000661507"/>
    </source>
</evidence>
<dbReference type="PANTHER" id="PTHR23117:SF8">
    <property type="entry name" value="RIBOSE 1,5-BISPHOSPHATE PHOSPHOKINASE PHNN"/>
    <property type="match status" value="1"/>
</dbReference>
<evidence type="ECO:0000256" key="4">
    <source>
        <dbReference type="ARBA" id="ARBA00022741"/>
    </source>
</evidence>
<evidence type="ECO:0000256" key="5">
    <source>
        <dbReference type="ARBA" id="ARBA00022840"/>
    </source>
</evidence>
<evidence type="ECO:0000256" key="3">
    <source>
        <dbReference type="ARBA" id="ARBA00022679"/>
    </source>
</evidence>
<dbReference type="AlphaFoldDB" id="A0A917K3B7"/>
<dbReference type="Gene3D" id="3.40.50.300">
    <property type="entry name" value="P-loop containing nucleotide triphosphate hydrolases"/>
    <property type="match status" value="1"/>
</dbReference>
<dbReference type="InterPro" id="IPR027417">
    <property type="entry name" value="P-loop_NTPase"/>
</dbReference>
<keyword evidence="4 6" id="KW-0547">Nucleotide-binding</keyword>
<evidence type="ECO:0000256" key="2">
    <source>
        <dbReference type="ARBA" id="ARBA00005069"/>
    </source>
</evidence>
<comment type="pathway">
    <text evidence="2 6">Metabolic intermediate biosynthesis; 5-phospho-alpha-D-ribose 1-diphosphate biosynthesis; 5-phospho-alpha-D-ribose 1-diphosphate from D-ribose 5-phosphate (route II): step 3/3.</text>
</comment>
<keyword evidence="3 6" id="KW-0808">Transferase</keyword>
<keyword evidence="5 6" id="KW-0067">ATP-binding</keyword>
<dbReference type="EC" id="2.7.4.23" evidence="6"/>
<protein>
    <recommendedName>
        <fullName evidence="6">Ribose 1,5-bisphosphate phosphokinase PhnN</fullName>
        <ecNumber evidence="6">2.7.4.23</ecNumber>
    </recommendedName>
    <alternativeName>
        <fullName evidence="6">Ribose 1,5-bisphosphokinase</fullName>
    </alternativeName>
</protein>
<sequence length="181" mass="19460">MAVVGPSGAGKDTLMALARTQVEGDARFRFVQRAITRPAEAGGEAHRPLNLAAFEAEREAGHFALWWNVHGLFYGIPRNIEQDLAARRVVVANLSRGVLAEAASRYPLRVLVVSAPIAVLAARLTARGRESVADIKARLQREMTLAPGLDIATVMNDATPEEGAARVVAELSRAAEDARRS</sequence>
<evidence type="ECO:0000256" key="6">
    <source>
        <dbReference type="HAMAP-Rule" id="MF_00836"/>
    </source>
</evidence>
<comment type="similarity">
    <text evidence="6">Belongs to the ribose 1,5-bisphosphokinase family.</text>
</comment>
<gene>
    <name evidence="6 7" type="primary">phnN</name>
    <name evidence="7" type="ORF">GCM10011320_02940</name>
</gene>
<evidence type="ECO:0000313" key="7">
    <source>
        <dbReference type="EMBL" id="GGI99558.1"/>
    </source>
</evidence>
<comment type="caution">
    <text evidence="7">The sequence shown here is derived from an EMBL/GenBank/DDBJ whole genome shotgun (WGS) entry which is preliminary data.</text>
</comment>
<dbReference type="GO" id="GO:0006015">
    <property type="term" value="P:5-phosphoribose 1-diphosphate biosynthetic process"/>
    <property type="evidence" value="ECO:0007669"/>
    <property type="project" value="UniProtKB-UniRule"/>
</dbReference>
<proteinExistence type="inferred from homology"/>
<keyword evidence="8" id="KW-1185">Reference proteome</keyword>
<dbReference type="GO" id="GO:0005524">
    <property type="term" value="F:ATP binding"/>
    <property type="evidence" value="ECO:0007669"/>
    <property type="project" value="UniProtKB-KW"/>
</dbReference>
<dbReference type="GO" id="GO:0033863">
    <property type="term" value="F:ribose 1,5-bisphosphate phosphokinase activity"/>
    <property type="evidence" value="ECO:0007669"/>
    <property type="project" value="UniProtKB-UniRule"/>
</dbReference>
<dbReference type="EMBL" id="BMKW01000001">
    <property type="protein sequence ID" value="GGI99558.1"/>
    <property type="molecule type" value="Genomic_DNA"/>
</dbReference>
<organism evidence="7 8">
    <name type="scientific">Neoroseomonas lacus</name>
    <dbReference type="NCBI Taxonomy" id="287609"/>
    <lineage>
        <taxon>Bacteria</taxon>
        <taxon>Pseudomonadati</taxon>
        <taxon>Pseudomonadota</taxon>
        <taxon>Alphaproteobacteria</taxon>
        <taxon>Acetobacterales</taxon>
        <taxon>Acetobacteraceae</taxon>
        <taxon>Neoroseomonas</taxon>
    </lineage>
</organism>
<evidence type="ECO:0000256" key="1">
    <source>
        <dbReference type="ARBA" id="ARBA00000373"/>
    </source>
</evidence>
<dbReference type="SUPFAM" id="SSF52540">
    <property type="entry name" value="P-loop containing nucleoside triphosphate hydrolases"/>
    <property type="match status" value="1"/>
</dbReference>
<dbReference type="PANTHER" id="PTHR23117">
    <property type="entry name" value="GUANYLATE KINASE-RELATED"/>
    <property type="match status" value="1"/>
</dbReference>
<reference evidence="7" key="1">
    <citation type="journal article" date="2014" name="Int. J. Syst. Evol. Microbiol.">
        <title>Complete genome sequence of Corynebacterium casei LMG S-19264T (=DSM 44701T), isolated from a smear-ripened cheese.</title>
        <authorList>
            <consortium name="US DOE Joint Genome Institute (JGI-PGF)"/>
            <person name="Walter F."/>
            <person name="Albersmeier A."/>
            <person name="Kalinowski J."/>
            <person name="Ruckert C."/>
        </authorList>
    </citation>
    <scope>NUCLEOTIDE SEQUENCE</scope>
    <source>
        <strain evidence="7">CGMCC 1.3617</strain>
    </source>
</reference>
<feature type="binding site" evidence="6">
    <location>
        <begin position="5"/>
        <end position="12"/>
    </location>
    <ligand>
        <name>ATP</name>
        <dbReference type="ChEBI" id="CHEBI:30616"/>
    </ligand>
</feature>
<dbReference type="NCBIfam" id="TIGR02322">
    <property type="entry name" value="phosphon_PhnN"/>
    <property type="match status" value="1"/>
</dbReference>
<reference evidence="7" key="2">
    <citation type="submission" date="2020-09" db="EMBL/GenBank/DDBJ databases">
        <authorList>
            <person name="Sun Q."/>
            <person name="Zhou Y."/>
        </authorList>
    </citation>
    <scope>NUCLEOTIDE SEQUENCE</scope>
    <source>
        <strain evidence="7">CGMCC 1.3617</strain>
    </source>
</reference>
<dbReference type="GO" id="GO:0005829">
    <property type="term" value="C:cytosol"/>
    <property type="evidence" value="ECO:0007669"/>
    <property type="project" value="TreeGrafter"/>
</dbReference>
<dbReference type="InterPro" id="IPR012699">
    <property type="entry name" value="PhnN"/>
</dbReference>
<dbReference type="HAMAP" id="MF_00836">
    <property type="entry name" value="PhnN"/>
    <property type="match status" value="1"/>
</dbReference>
<comment type="function">
    <text evidence="6">Catalyzes the phosphorylation of ribose 1,5-bisphosphate to 5-phospho-D-ribosyl alpha-1-diphosphate (PRPP).</text>
</comment>
<accession>A0A917K3B7</accession>
<dbReference type="GO" id="GO:0019634">
    <property type="term" value="P:organic phosphonate metabolic process"/>
    <property type="evidence" value="ECO:0007669"/>
    <property type="project" value="UniProtKB-UniRule"/>
</dbReference>
<name>A0A917K3B7_9PROT</name>
<dbReference type="Proteomes" id="UP000661507">
    <property type="component" value="Unassembled WGS sequence"/>
</dbReference>